<organism evidence="2 3">
    <name type="scientific">Culex pipiens pipiens</name>
    <name type="common">Northern house mosquito</name>
    <dbReference type="NCBI Taxonomy" id="38569"/>
    <lineage>
        <taxon>Eukaryota</taxon>
        <taxon>Metazoa</taxon>
        <taxon>Ecdysozoa</taxon>
        <taxon>Arthropoda</taxon>
        <taxon>Hexapoda</taxon>
        <taxon>Insecta</taxon>
        <taxon>Pterygota</taxon>
        <taxon>Neoptera</taxon>
        <taxon>Endopterygota</taxon>
        <taxon>Diptera</taxon>
        <taxon>Nematocera</taxon>
        <taxon>Culicoidea</taxon>
        <taxon>Culicidae</taxon>
        <taxon>Culicinae</taxon>
        <taxon>Culicini</taxon>
        <taxon>Culex</taxon>
        <taxon>Culex</taxon>
    </lineage>
</organism>
<dbReference type="InterPro" id="IPR001810">
    <property type="entry name" value="F-box_dom"/>
</dbReference>
<comment type="caution">
    <text evidence="2">The sequence shown here is derived from an EMBL/GenBank/DDBJ whole genome shotgun (WGS) entry which is preliminary data.</text>
</comment>
<dbReference type="AlphaFoldDB" id="A0ABD1DKH9"/>
<dbReference type="InterPro" id="IPR036047">
    <property type="entry name" value="F-box-like_dom_sf"/>
</dbReference>
<dbReference type="Proteomes" id="UP001562425">
    <property type="component" value="Unassembled WGS sequence"/>
</dbReference>
<reference evidence="2 3" key="1">
    <citation type="submission" date="2024-05" db="EMBL/GenBank/DDBJ databases">
        <title>Culex pipiens pipiens assembly and annotation.</title>
        <authorList>
            <person name="Alout H."/>
            <person name="Durand T."/>
        </authorList>
    </citation>
    <scope>NUCLEOTIDE SEQUENCE [LARGE SCALE GENOMIC DNA]</scope>
    <source>
        <strain evidence="2">HA-2024</strain>
        <tissue evidence="2">Whole body</tissue>
    </source>
</reference>
<dbReference type="Pfam" id="PF12937">
    <property type="entry name" value="F-box-like"/>
    <property type="match status" value="1"/>
</dbReference>
<accession>A0ABD1DKH9</accession>
<dbReference type="Gene3D" id="1.20.1280.50">
    <property type="match status" value="1"/>
</dbReference>
<evidence type="ECO:0000313" key="2">
    <source>
        <dbReference type="EMBL" id="KAL1400236.1"/>
    </source>
</evidence>
<proteinExistence type="predicted"/>
<evidence type="ECO:0000259" key="1">
    <source>
        <dbReference type="Pfam" id="PF12937"/>
    </source>
</evidence>
<keyword evidence="3" id="KW-1185">Reference proteome</keyword>
<dbReference type="SUPFAM" id="SSF81383">
    <property type="entry name" value="F-box domain"/>
    <property type="match status" value="1"/>
</dbReference>
<feature type="domain" description="F-box" evidence="1">
    <location>
        <begin position="4"/>
        <end position="34"/>
    </location>
</feature>
<evidence type="ECO:0000313" key="3">
    <source>
        <dbReference type="Proteomes" id="UP001562425"/>
    </source>
</evidence>
<sequence length="245" mass="28818">MATINDLPNEILLHIFTYLRWRLKPVSCVCRRWDCQLSNLQVLTLCSGIETISFEEHDKFATLKTCTLNCTMNDVPQLPVARNLTILKPTGDRFYARLIFRAPNLTHLVVEKDIFLNSESIVSICTGLRQLTDLRLKIHPKAQLALKAFRSIHLLKKLQHFYISLEDITQQRWLGCWFKKLYAPSVSIECEDFKLLLANRRTRVLRLKRINVAEWHRTGSVRRETAQLRPDLQLLYLDPVQRMWF</sequence>
<name>A0ABD1DKH9_CULPP</name>
<dbReference type="EMBL" id="JBEHCU010005309">
    <property type="protein sequence ID" value="KAL1400236.1"/>
    <property type="molecule type" value="Genomic_DNA"/>
</dbReference>
<gene>
    <name evidence="2" type="ORF">pipiens_007602</name>
</gene>
<protein>
    <recommendedName>
        <fullName evidence="1">F-box domain-containing protein</fullName>
    </recommendedName>
</protein>